<reference evidence="2" key="1">
    <citation type="submission" date="2019-10" db="EMBL/GenBank/DDBJ databases">
        <title>Conservation and host-specific expression of non-tandemly repeated heterogenous ribosome RNA gene in arbuscular mycorrhizal fungi.</title>
        <authorList>
            <person name="Maeda T."/>
            <person name="Kobayashi Y."/>
            <person name="Nakagawa T."/>
            <person name="Ezawa T."/>
            <person name="Yamaguchi K."/>
            <person name="Bino T."/>
            <person name="Nishimoto Y."/>
            <person name="Shigenobu S."/>
            <person name="Kawaguchi M."/>
        </authorList>
    </citation>
    <scope>NUCLEOTIDE SEQUENCE</scope>
    <source>
        <strain evidence="2">HR1</strain>
    </source>
</reference>
<gene>
    <name evidence="2" type="ORF">RCL2_000368200</name>
</gene>
<dbReference type="EMBL" id="BLAL01000019">
    <property type="protein sequence ID" value="GES76275.1"/>
    <property type="molecule type" value="Genomic_DNA"/>
</dbReference>
<feature type="region of interest" description="Disordered" evidence="1">
    <location>
        <begin position="24"/>
        <end position="48"/>
    </location>
</feature>
<accession>A0A8H3KYR4</accession>
<proteinExistence type="predicted"/>
<evidence type="ECO:0000313" key="3">
    <source>
        <dbReference type="Proteomes" id="UP000615446"/>
    </source>
</evidence>
<dbReference type="Proteomes" id="UP000615446">
    <property type="component" value="Unassembled WGS sequence"/>
</dbReference>
<dbReference type="AlphaFoldDB" id="A0A8H3KYR4"/>
<protein>
    <submittedName>
        <fullName evidence="2">Uncharacterized protein</fullName>
    </submittedName>
</protein>
<evidence type="ECO:0000313" key="2">
    <source>
        <dbReference type="EMBL" id="GES76275.1"/>
    </source>
</evidence>
<sequence length="123" mass="14272">MVAPCKHKRRGMLKLFVSCSCKCGNEKSKRRNSTTRGGSRKPSEHIAREEVDYVREKSEYGQTDMYLKIISRQHGRCGHRTARLRTVEILVTGSIIYDSILVLHACCTKIEQHNDLLHKWPRF</sequence>
<organism evidence="2 3">
    <name type="scientific">Rhizophagus clarus</name>
    <dbReference type="NCBI Taxonomy" id="94130"/>
    <lineage>
        <taxon>Eukaryota</taxon>
        <taxon>Fungi</taxon>
        <taxon>Fungi incertae sedis</taxon>
        <taxon>Mucoromycota</taxon>
        <taxon>Glomeromycotina</taxon>
        <taxon>Glomeromycetes</taxon>
        <taxon>Glomerales</taxon>
        <taxon>Glomeraceae</taxon>
        <taxon>Rhizophagus</taxon>
    </lineage>
</organism>
<comment type="caution">
    <text evidence="2">The sequence shown here is derived from an EMBL/GenBank/DDBJ whole genome shotgun (WGS) entry which is preliminary data.</text>
</comment>
<evidence type="ECO:0000256" key="1">
    <source>
        <dbReference type="SAM" id="MobiDB-lite"/>
    </source>
</evidence>
<name>A0A8H3KYR4_9GLOM</name>